<dbReference type="Pfam" id="PF00106">
    <property type="entry name" value="adh_short"/>
    <property type="match status" value="2"/>
</dbReference>
<evidence type="ECO:0000256" key="1">
    <source>
        <dbReference type="ARBA" id="ARBA00006484"/>
    </source>
</evidence>
<dbReference type="EMBL" id="WWBZ02000062">
    <property type="protein sequence ID" value="KAF4302675.1"/>
    <property type="molecule type" value="Genomic_DNA"/>
</dbReference>
<reference evidence="3" key="1">
    <citation type="submission" date="2020-04" db="EMBL/GenBank/DDBJ databases">
        <title>Genome Assembly and Annotation of Botryosphaeria dothidea sdau 11-99, a Latent Pathogen of Apple Fruit Ring Rot in China.</title>
        <authorList>
            <person name="Yu C."/>
            <person name="Diao Y."/>
            <person name="Lu Q."/>
            <person name="Zhao J."/>
            <person name="Cui S."/>
            <person name="Peng C."/>
            <person name="He B."/>
            <person name="Liu H."/>
        </authorList>
    </citation>
    <scope>NUCLEOTIDE SEQUENCE [LARGE SCALE GENOMIC DNA]</scope>
    <source>
        <strain evidence="3">Sdau11-99</strain>
    </source>
</reference>
<evidence type="ECO:0000313" key="3">
    <source>
        <dbReference type="EMBL" id="KAF4302675.1"/>
    </source>
</evidence>
<keyword evidence="4" id="KW-1185">Reference proteome</keyword>
<evidence type="ECO:0000313" key="4">
    <source>
        <dbReference type="Proteomes" id="UP000572817"/>
    </source>
</evidence>
<dbReference type="OrthoDB" id="1933717at2759"/>
<organism evidence="3 4">
    <name type="scientific">Botryosphaeria dothidea</name>
    <dbReference type="NCBI Taxonomy" id="55169"/>
    <lineage>
        <taxon>Eukaryota</taxon>
        <taxon>Fungi</taxon>
        <taxon>Dikarya</taxon>
        <taxon>Ascomycota</taxon>
        <taxon>Pezizomycotina</taxon>
        <taxon>Dothideomycetes</taxon>
        <taxon>Dothideomycetes incertae sedis</taxon>
        <taxon>Botryosphaeriales</taxon>
        <taxon>Botryosphaeriaceae</taxon>
        <taxon>Botryosphaeria</taxon>
    </lineage>
</organism>
<comment type="caution">
    <text evidence="3">The sequence shown here is derived from an EMBL/GenBank/DDBJ whole genome shotgun (WGS) entry which is preliminary data.</text>
</comment>
<dbReference type="Gene3D" id="3.40.50.720">
    <property type="entry name" value="NAD(P)-binding Rossmann-like Domain"/>
    <property type="match status" value="1"/>
</dbReference>
<dbReference type="PANTHER" id="PTHR42901:SF1">
    <property type="entry name" value="ALCOHOL DEHYDROGENASE"/>
    <property type="match status" value="1"/>
</dbReference>
<dbReference type="GO" id="GO:0016491">
    <property type="term" value="F:oxidoreductase activity"/>
    <property type="evidence" value="ECO:0007669"/>
    <property type="project" value="UniProtKB-KW"/>
</dbReference>
<gene>
    <name evidence="3" type="ORF">GTA08_BOTSDO09487</name>
</gene>
<dbReference type="CDD" id="cd05233">
    <property type="entry name" value="SDR_c"/>
    <property type="match status" value="1"/>
</dbReference>
<dbReference type="Proteomes" id="UP000572817">
    <property type="component" value="Unassembled WGS sequence"/>
</dbReference>
<dbReference type="InterPro" id="IPR036291">
    <property type="entry name" value="NAD(P)-bd_dom_sf"/>
</dbReference>
<protein>
    <submittedName>
        <fullName evidence="3">Short-chain dehydrogenase reductase sdr protein</fullName>
    </submittedName>
</protein>
<evidence type="ECO:0000256" key="2">
    <source>
        <dbReference type="ARBA" id="ARBA00023002"/>
    </source>
</evidence>
<keyword evidence="2" id="KW-0560">Oxidoreductase</keyword>
<sequence length="327" mass="35300">MSQPPGVRHLTKTLHRSQYAAIDPANPANSAAGKIVLVTSGASGIGYAIARGFAFAGASTVILLARRAEILTEAAAKLRGEARPNTEVWTYQLDIRDKDATEGVFASIRTRLNQGKGEGVKQEERDVDVLVASAAVFAPHDVSVDYAPDAIRASFETNVVGNMNVVRAFLAPEAPAIPLHIPTRAPKDTSGSRAPGREKIILDVSSIVTFFTVPGLSVYGASKIAFTRLLANVQAEVDKMEGSRIRVHSFHPGGVFTPSMQRTGFKEEHVRWDDESLPAGFAVWLASPAAAFLKGRFVLSAWDVDEMMAMKEKFAEDPDLCRLTLNV</sequence>
<dbReference type="AlphaFoldDB" id="A0A8H4IJR4"/>
<comment type="similarity">
    <text evidence="1">Belongs to the short-chain dehydrogenases/reductases (SDR) family.</text>
</comment>
<dbReference type="PANTHER" id="PTHR42901">
    <property type="entry name" value="ALCOHOL DEHYDROGENASE"/>
    <property type="match status" value="1"/>
</dbReference>
<dbReference type="SUPFAM" id="SSF51735">
    <property type="entry name" value="NAD(P)-binding Rossmann-fold domains"/>
    <property type="match status" value="1"/>
</dbReference>
<accession>A0A8H4IJR4</accession>
<proteinExistence type="inferred from homology"/>
<name>A0A8H4IJR4_9PEZI</name>
<dbReference type="PRINTS" id="PR00081">
    <property type="entry name" value="GDHRDH"/>
</dbReference>
<dbReference type="InterPro" id="IPR002347">
    <property type="entry name" value="SDR_fam"/>
</dbReference>